<evidence type="ECO:0000313" key="2">
    <source>
        <dbReference type="Proteomes" id="UP001589887"/>
    </source>
</evidence>
<reference evidence="1 2" key="1">
    <citation type="submission" date="2024-09" db="EMBL/GenBank/DDBJ databases">
        <authorList>
            <person name="Sun Q."/>
            <person name="Mori K."/>
        </authorList>
    </citation>
    <scope>NUCLEOTIDE SEQUENCE [LARGE SCALE GENOMIC DNA]</scope>
    <source>
        <strain evidence="1 2">JCM 4557</strain>
    </source>
</reference>
<gene>
    <name evidence="1" type="ORF">ACFH04_02440</name>
</gene>
<organism evidence="1 2">
    <name type="scientific">Streptomyces noboritoensis</name>
    <dbReference type="NCBI Taxonomy" id="67337"/>
    <lineage>
        <taxon>Bacteria</taxon>
        <taxon>Bacillati</taxon>
        <taxon>Actinomycetota</taxon>
        <taxon>Actinomycetes</taxon>
        <taxon>Kitasatosporales</taxon>
        <taxon>Streptomycetaceae</taxon>
        <taxon>Streptomyces</taxon>
    </lineage>
</organism>
<dbReference type="EMBL" id="JBHMQV010000001">
    <property type="protein sequence ID" value="MFC0842594.1"/>
    <property type="molecule type" value="Genomic_DNA"/>
</dbReference>
<sequence length="115" mass="12478">MSVNRDENAEIIQPIVNEPAGDVAALQKQGAAAYFLRGQGIFNRDLSQPNVDANSRVFVSATELNPADNKPFLGGGRITVHNVVPHDDGSVTIRVEVDAPQELPIRASLFYFNGF</sequence>
<comment type="caution">
    <text evidence="1">The sequence shown here is derived from an EMBL/GenBank/DDBJ whole genome shotgun (WGS) entry which is preliminary data.</text>
</comment>
<protein>
    <submittedName>
        <fullName evidence="1">Uncharacterized protein</fullName>
    </submittedName>
</protein>
<dbReference type="Proteomes" id="UP001589887">
    <property type="component" value="Unassembled WGS sequence"/>
</dbReference>
<keyword evidence="2" id="KW-1185">Reference proteome</keyword>
<proteinExistence type="predicted"/>
<dbReference type="RefSeq" id="WP_394316430.1">
    <property type="nucleotide sequence ID" value="NZ_JBHMQV010000001.1"/>
</dbReference>
<evidence type="ECO:0000313" key="1">
    <source>
        <dbReference type="EMBL" id="MFC0842594.1"/>
    </source>
</evidence>
<name>A0ABV6T9X0_9ACTN</name>
<accession>A0ABV6T9X0</accession>